<sequence length="838" mass="93434">MNDAIFNRIRKPSRYLGDELNSRPKDTGTVDLRVALAFPDVYEVGMSHIGFAILYRILNDLDWLAAERAYAPWPDMEAELRSAGDPLRSLESQRPLAAFDIIGFTLQYELSYTNLLNMLDLAGIPRRREQRDESHPLIVVGGPCAYNPEPLADFFDLAVIGDGEEAVVEVCALVRQGRKSGWDRQRLLRELAAVEGVYVPSLYQVDYHPDGTLRAVRPLDGAPERVRRRVLADLDSAPYPLRPIVPFMNTVHDRVAVEVARGCTRGCRFCQAGYIYRPVRERSAKTVASIVEQSLRHSGYDEVSLLSLSTGDYSQLEPLLKHLMDCHADEKVAISLPSLRVGSLSAELMDEIRKVRKTGFTLAPEAGTERLRDVINKGISEQDLLDGSRAAFALGWRLIKLYFMIGLPTETGDDRAAIVDLAARVKQTGKGSAGGADVNVSVSTFVPKPHTPFQWEAQIGLEETVRRQQELKEGLKKRKLRFKYHDPRMSLLEGIFARGDRRLGRLLEAAFELGCRFDGWGEHFRWDLWQQAMQQTGTDPDRYLRSRDEQEILPWDHIDCGLPKSFFLRERRRALEGAYTADCRQGACHGCGLCDFGQIRPRLSSSLPPTAGPVRTAATPATDSRCKVRLRLRKEGRVRFVSHLEFMTAFHRAVRRAKLPIGYSGGFHPHPKIAFPDALPTGIASDAEIIDLELAHPLPADEVRSRLNAELPPGLAILQAAEVAWQTPSPSASIVSASYRVELPAETPADLAERCAAFLAAERVDAERQTKNGRKTIDIRKDVLDLQLQAGQLRLTLAKGSPLPVLGHLLGIGPERARDLSIRKTAVSMRNGLDCFGK</sequence>
<dbReference type="GO" id="GO:0046872">
    <property type="term" value="F:metal ion binding"/>
    <property type="evidence" value="ECO:0007669"/>
    <property type="project" value="InterPro"/>
</dbReference>
<dbReference type="CDD" id="cd01335">
    <property type="entry name" value="Radical_SAM"/>
    <property type="match status" value="1"/>
</dbReference>
<dbReference type="AlphaFoldDB" id="A0A5D3WL45"/>
<dbReference type="InterPro" id="IPR007197">
    <property type="entry name" value="rSAM"/>
</dbReference>
<feature type="domain" description="B12-binding" evidence="1">
    <location>
        <begin position="29"/>
        <end position="181"/>
    </location>
</feature>
<dbReference type="PROSITE" id="PS51918">
    <property type="entry name" value="RADICAL_SAM"/>
    <property type="match status" value="1"/>
</dbReference>
<dbReference type="OrthoDB" id="9806827at2"/>
<dbReference type="InterPro" id="IPR058240">
    <property type="entry name" value="rSAM_sf"/>
</dbReference>
<dbReference type="Pfam" id="PF10105">
    <property type="entry name" value="DUF2344"/>
    <property type="match status" value="1"/>
</dbReference>
<evidence type="ECO:0000259" key="2">
    <source>
        <dbReference type="PROSITE" id="PS51918"/>
    </source>
</evidence>
<evidence type="ECO:0000313" key="4">
    <source>
        <dbReference type="Proteomes" id="UP000324159"/>
    </source>
</evidence>
<reference evidence="3 4" key="1">
    <citation type="submission" date="2019-07" db="EMBL/GenBank/DDBJ databases">
        <title>Genomic Encyclopedia of Type Strains, Phase IV (KMG-IV): sequencing the most valuable type-strain genomes for metagenomic binning, comparative biology and taxonomic classification.</title>
        <authorList>
            <person name="Goeker M."/>
        </authorList>
    </citation>
    <scope>NUCLEOTIDE SEQUENCE [LARGE SCALE GENOMIC DNA]</scope>
    <source>
        <strain evidence="3 4">SS015</strain>
    </source>
</reference>
<dbReference type="RefSeq" id="WP_148895571.1">
    <property type="nucleotide sequence ID" value="NZ_VNIB01000004.1"/>
</dbReference>
<feature type="domain" description="Radical SAM core" evidence="2">
    <location>
        <begin position="249"/>
        <end position="481"/>
    </location>
</feature>
<dbReference type="GO" id="GO:0051536">
    <property type="term" value="F:iron-sulfur cluster binding"/>
    <property type="evidence" value="ECO:0007669"/>
    <property type="project" value="InterPro"/>
</dbReference>
<accession>A0A5D3WL45</accession>
<dbReference type="InterPro" id="IPR023404">
    <property type="entry name" value="rSAM_horseshoe"/>
</dbReference>
<gene>
    <name evidence="3" type="ORF">EDC39_104232</name>
</gene>
<dbReference type="SFLD" id="SFLDG01082">
    <property type="entry name" value="B12-binding_domain_containing"/>
    <property type="match status" value="1"/>
</dbReference>
<dbReference type="EMBL" id="VNIB01000004">
    <property type="protein sequence ID" value="TYO99108.1"/>
    <property type="molecule type" value="Genomic_DNA"/>
</dbReference>
<name>A0A5D3WL45_9BACT</name>
<protein>
    <submittedName>
        <fullName evidence="3">Radical SAM-linked protein/radical SAM family uncharacterized protein</fullName>
    </submittedName>
</protein>
<dbReference type="PANTHER" id="PTHR42731:SF1">
    <property type="entry name" value="RADICAL SAM DOMAIN PROTEIN"/>
    <property type="match status" value="1"/>
</dbReference>
<dbReference type="SMART" id="SM00729">
    <property type="entry name" value="Elp3"/>
    <property type="match status" value="1"/>
</dbReference>
<comment type="caution">
    <text evidence="3">The sequence shown here is derived from an EMBL/GenBank/DDBJ whole genome shotgun (WGS) entry which is preliminary data.</text>
</comment>
<dbReference type="Gene3D" id="3.80.30.20">
    <property type="entry name" value="tm_1862 like domain"/>
    <property type="match status" value="1"/>
</dbReference>
<dbReference type="GO" id="GO:0031419">
    <property type="term" value="F:cobalamin binding"/>
    <property type="evidence" value="ECO:0007669"/>
    <property type="project" value="InterPro"/>
</dbReference>
<dbReference type="SUPFAM" id="SSF102114">
    <property type="entry name" value="Radical SAM enzymes"/>
    <property type="match status" value="1"/>
</dbReference>
<dbReference type="PROSITE" id="PS51332">
    <property type="entry name" value="B12_BINDING"/>
    <property type="match status" value="1"/>
</dbReference>
<dbReference type="NCBIfam" id="TIGR03960">
    <property type="entry name" value="rSAM_fuse_unch"/>
    <property type="match status" value="1"/>
</dbReference>
<dbReference type="InterPro" id="IPR006638">
    <property type="entry name" value="Elp3/MiaA/NifB-like_rSAM"/>
</dbReference>
<evidence type="ECO:0000313" key="3">
    <source>
        <dbReference type="EMBL" id="TYO99108.1"/>
    </source>
</evidence>
<dbReference type="PANTHER" id="PTHR42731">
    <property type="entry name" value="SLL1084 PROTEIN"/>
    <property type="match status" value="1"/>
</dbReference>
<keyword evidence="4" id="KW-1185">Reference proteome</keyword>
<evidence type="ECO:0000259" key="1">
    <source>
        <dbReference type="PROSITE" id="PS51332"/>
    </source>
</evidence>
<dbReference type="NCBIfam" id="TIGR03936">
    <property type="entry name" value="sam_1_link_chp"/>
    <property type="match status" value="1"/>
</dbReference>
<dbReference type="InterPro" id="IPR006158">
    <property type="entry name" value="Cobalamin-bd"/>
</dbReference>
<dbReference type="InterPro" id="IPR018768">
    <property type="entry name" value="DUF2344"/>
</dbReference>
<dbReference type="InterPro" id="IPR045784">
    <property type="entry name" value="Radical_SAM_N2"/>
</dbReference>
<dbReference type="SFLD" id="SFLDS00029">
    <property type="entry name" value="Radical_SAM"/>
    <property type="match status" value="1"/>
</dbReference>
<proteinExistence type="predicted"/>
<dbReference type="Proteomes" id="UP000324159">
    <property type="component" value="Unassembled WGS sequence"/>
</dbReference>
<dbReference type="InterPro" id="IPR023862">
    <property type="entry name" value="CHP03960_rSAM"/>
</dbReference>
<dbReference type="Pfam" id="PF19864">
    <property type="entry name" value="Radical_SAM_N2"/>
    <property type="match status" value="1"/>
</dbReference>
<organism evidence="3 4">
    <name type="scientific">Geothermobacter ehrlichii</name>
    <dbReference type="NCBI Taxonomy" id="213224"/>
    <lineage>
        <taxon>Bacteria</taxon>
        <taxon>Pseudomonadati</taxon>
        <taxon>Thermodesulfobacteriota</taxon>
        <taxon>Desulfuromonadia</taxon>
        <taxon>Desulfuromonadales</taxon>
        <taxon>Geothermobacteraceae</taxon>
        <taxon>Geothermobacter</taxon>
    </lineage>
</organism>
<dbReference type="Pfam" id="PF04055">
    <property type="entry name" value="Radical_SAM"/>
    <property type="match status" value="1"/>
</dbReference>
<dbReference type="GO" id="GO:0003824">
    <property type="term" value="F:catalytic activity"/>
    <property type="evidence" value="ECO:0007669"/>
    <property type="project" value="InterPro"/>
</dbReference>